<protein>
    <submittedName>
        <fullName evidence="2">Sulfurtransferase</fullName>
    </submittedName>
</protein>
<dbReference type="FunFam" id="3.40.250.10:FF:000049">
    <property type="entry name" value="Phage shock protein E"/>
    <property type="match status" value="1"/>
</dbReference>
<dbReference type="InterPro" id="IPR050229">
    <property type="entry name" value="GlpE_sulfurtransferase"/>
</dbReference>
<dbReference type="Proteomes" id="UP000050482">
    <property type="component" value="Unassembled WGS sequence"/>
</dbReference>
<evidence type="ECO:0000313" key="3">
    <source>
        <dbReference type="Proteomes" id="UP000050482"/>
    </source>
</evidence>
<organism evidence="2 3">
    <name type="scientific">Alicyclobacillus ferrooxydans</name>
    <dbReference type="NCBI Taxonomy" id="471514"/>
    <lineage>
        <taxon>Bacteria</taxon>
        <taxon>Bacillati</taxon>
        <taxon>Bacillota</taxon>
        <taxon>Bacilli</taxon>
        <taxon>Bacillales</taxon>
        <taxon>Alicyclobacillaceae</taxon>
        <taxon>Alicyclobacillus</taxon>
    </lineage>
</organism>
<keyword evidence="3" id="KW-1185">Reference proteome</keyword>
<name>A0A0P9CCH6_9BACL</name>
<dbReference type="AlphaFoldDB" id="A0A0P9CCH6"/>
<reference evidence="2 3" key="1">
    <citation type="submission" date="2015-09" db="EMBL/GenBank/DDBJ databases">
        <title>Draft genome sequence of Alicyclobacillus ferrooxydans DSM 22381.</title>
        <authorList>
            <person name="Hemp J."/>
        </authorList>
    </citation>
    <scope>NUCLEOTIDE SEQUENCE [LARGE SCALE GENOMIC DNA]</scope>
    <source>
        <strain evidence="2 3">TC-34</strain>
    </source>
</reference>
<dbReference type="PROSITE" id="PS00380">
    <property type="entry name" value="RHODANESE_1"/>
    <property type="match status" value="1"/>
</dbReference>
<dbReference type="EMBL" id="LJCO01000052">
    <property type="protein sequence ID" value="KPV43329.1"/>
    <property type="molecule type" value="Genomic_DNA"/>
</dbReference>
<sequence>MMRVPQWMSVDVKEWIRANKPLQIIDVRQPGEYMSGHIPGAKLIPLNELPQRFQEIDKNQDSVIVCHSGGRSSMACEFLQGQGFNKIHNLMGGMSMWDGDVE</sequence>
<comment type="caution">
    <text evidence="2">The sequence shown here is derived from an EMBL/GenBank/DDBJ whole genome shotgun (WGS) entry which is preliminary data.</text>
</comment>
<dbReference type="PATRIC" id="fig|471514.4.peg.2376"/>
<evidence type="ECO:0000259" key="1">
    <source>
        <dbReference type="PROSITE" id="PS50206"/>
    </source>
</evidence>
<dbReference type="Pfam" id="PF00581">
    <property type="entry name" value="Rhodanese"/>
    <property type="match status" value="1"/>
</dbReference>
<proteinExistence type="predicted"/>
<gene>
    <name evidence="2" type="ORF">AN477_12780</name>
</gene>
<dbReference type="PANTHER" id="PTHR43031">
    <property type="entry name" value="FAD-DEPENDENT OXIDOREDUCTASE"/>
    <property type="match status" value="1"/>
</dbReference>
<dbReference type="SMART" id="SM00450">
    <property type="entry name" value="RHOD"/>
    <property type="match status" value="1"/>
</dbReference>
<dbReference type="InterPro" id="IPR001307">
    <property type="entry name" value="Thiosulphate_STrfase_CS"/>
</dbReference>
<dbReference type="PROSITE" id="PS50206">
    <property type="entry name" value="RHODANESE_3"/>
    <property type="match status" value="1"/>
</dbReference>
<feature type="domain" description="Rhodanese" evidence="1">
    <location>
        <begin position="18"/>
        <end position="102"/>
    </location>
</feature>
<keyword evidence="2" id="KW-0808">Transferase</keyword>
<dbReference type="InterPro" id="IPR036873">
    <property type="entry name" value="Rhodanese-like_dom_sf"/>
</dbReference>
<dbReference type="STRING" id="471514.AN477_12780"/>
<dbReference type="SUPFAM" id="SSF52821">
    <property type="entry name" value="Rhodanese/Cell cycle control phosphatase"/>
    <property type="match status" value="1"/>
</dbReference>
<dbReference type="PANTHER" id="PTHR43031:SF17">
    <property type="entry name" value="SULFURTRANSFERASE YTWF-RELATED"/>
    <property type="match status" value="1"/>
</dbReference>
<dbReference type="CDD" id="cd00158">
    <property type="entry name" value="RHOD"/>
    <property type="match status" value="1"/>
</dbReference>
<dbReference type="Gene3D" id="3.40.250.10">
    <property type="entry name" value="Rhodanese-like domain"/>
    <property type="match status" value="1"/>
</dbReference>
<evidence type="ECO:0000313" key="2">
    <source>
        <dbReference type="EMBL" id="KPV43329.1"/>
    </source>
</evidence>
<dbReference type="InterPro" id="IPR001763">
    <property type="entry name" value="Rhodanese-like_dom"/>
</dbReference>
<dbReference type="GO" id="GO:0004792">
    <property type="term" value="F:thiosulfate-cyanide sulfurtransferase activity"/>
    <property type="evidence" value="ECO:0007669"/>
    <property type="project" value="InterPro"/>
</dbReference>
<accession>A0A0P9CCH6</accession>